<dbReference type="AlphaFoldDB" id="A0A6G1DCG3"/>
<evidence type="ECO:0000313" key="3">
    <source>
        <dbReference type="Proteomes" id="UP000479710"/>
    </source>
</evidence>
<dbReference type="PANTHER" id="PTHR46951">
    <property type="entry name" value="BED-TYPE DOMAIN-CONTAINING PROTEIN"/>
    <property type="match status" value="1"/>
</dbReference>
<comment type="caution">
    <text evidence="2">The sequence shown here is derived from an EMBL/GenBank/DDBJ whole genome shotgun (WGS) entry which is preliminary data.</text>
</comment>
<dbReference type="Proteomes" id="UP000479710">
    <property type="component" value="Unassembled WGS sequence"/>
</dbReference>
<name>A0A6G1DCG3_9ORYZ</name>
<keyword evidence="3" id="KW-1185">Reference proteome</keyword>
<feature type="compositionally biased region" description="Basic and acidic residues" evidence="1">
    <location>
        <begin position="11"/>
        <end position="25"/>
    </location>
</feature>
<accession>A0A6G1DCG3</accession>
<feature type="non-terminal residue" evidence="2">
    <location>
        <position position="284"/>
    </location>
</feature>
<protein>
    <recommendedName>
        <fullName evidence="4">BED-type domain-containing protein</fullName>
    </recommendedName>
</protein>
<sequence length="284" mass="31362">MASPPSIGSEYDPKNDLARKPRKSTDPGWKYAYWPDLGNKDEVACTLCGGSVRGGIKRLKQHLVGGFGDAKICPKVGTDLRREMAAYLEANKRRRPLFLEAEDVEAEVVEVSANGASVSVNGAAPVSEPQQSESSQAAKVQPSSRTAAKRRQATIPKVVAAARQFQIEVEATTQFGSGYKPPTPYQFGEPLLNDAVKSTTPLLIVLRVVDGDEKPAMPEVQALMNHAKEKIKLSFAIQSKRRLLEKIMKIIEQRWEKQMDHPLYGATLYLNLGKLHPLIRKDDD</sequence>
<feature type="region of interest" description="Disordered" evidence="1">
    <location>
        <begin position="120"/>
        <end position="152"/>
    </location>
</feature>
<gene>
    <name evidence="2" type="ORF">E2562_000176</name>
</gene>
<feature type="compositionally biased region" description="Low complexity" evidence="1">
    <location>
        <begin position="120"/>
        <end position="138"/>
    </location>
</feature>
<dbReference type="EMBL" id="SPHZ02000006">
    <property type="protein sequence ID" value="KAF0909864.1"/>
    <property type="molecule type" value="Genomic_DNA"/>
</dbReference>
<proteinExistence type="predicted"/>
<evidence type="ECO:0000256" key="1">
    <source>
        <dbReference type="SAM" id="MobiDB-lite"/>
    </source>
</evidence>
<feature type="region of interest" description="Disordered" evidence="1">
    <location>
        <begin position="1"/>
        <end position="26"/>
    </location>
</feature>
<evidence type="ECO:0000313" key="2">
    <source>
        <dbReference type="EMBL" id="KAF0909864.1"/>
    </source>
</evidence>
<evidence type="ECO:0008006" key="4">
    <source>
        <dbReference type="Google" id="ProtNLM"/>
    </source>
</evidence>
<dbReference type="PANTHER" id="PTHR46951:SF2">
    <property type="entry name" value="BED-TYPE DOMAIN-CONTAINING PROTEIN"/>
    <property type="match status" value="1"/>
</dbReference>
<dbReference type="OrthoDB" id="682192at2759"/>
<reference evidence="2 3" key="1">
    <citation type="submission" date="2019-11" db="EMBL/GenBank/DDBJ databases">
        <title>Whole genome sequence of Oryza granulata.</title>
        <authorList>
            <person name="Li W."/>
        </authorList>
    </citation>
    <scope>NUCLEOTIDE SEQUENCE [LARGE SCALE GENOMIC DNA]</scope>
    <source>
        <strain evidence="3">cv. Menghai</strain>
        <tissue evidence="2">Leaf</tissue>
    </source>
</reference>
<organism evidence="2 3">
    <name type="scientific">Oryza meyeriana var. granulata</name>
    <dbReference type="NCBI Taxonomy" id="110450"/>
    <lineage>
        <taxon>Eukaryota</taxon>
        <taxon>Viridiplantae</taxon>
        <taxon>Streptophyta</taxon>
        <taxon>Embryophyta</taxon>
        <taxon>Tracheophyta</taxon>
        <taxon>Spermatophyta</taxon>
        <taxon>Magnoliopsida</taxon>
        <taxon>Liliopsida</taxon>
        <taxon>Poales</taxon>
        <taxon>Poaceae</taxon>
        <taxon>BOP clade</taxon>
        <taxon>Oryzoideae</taxon>
        <taxon>Oryzeae</taxon>
        <taxon>Oryzinae</taxon>
        <taxon>Oryza</taxon>
        <taxon>Oryza meyeriana</taxon>
    </lineage>
</organism>